<evidence type="ECO:0000313" key="2">
    <source>
        <dbReference type="EMBL" id="OWZ06845.1"/>
    </source>
</evidence>
<keyword evidence="1" id="KW-0732">Signal</keyword>
<evidence type="ECO:0000313" key="3">
    <source>
        <dbReference type="Proteomes" id="UP000198211"/>
    </source>
</evidence>
<accession>A0A225VND3</accession>
<reference evidence="3" key="1">
    <citation type="submission" date="2017-03" db="EMBL/GenBank/DDBJ databases">
        <title>Phytopthora megakarya and P. palmivora, two closely related causual agents of cacao black pod achieved similar genome size and gene model numbers by different mechanisms.</title>
        <authorList>
            <person name="Ali S."/>
            <person name="Shao J."/>
            <person name="Larry D.J."/>
            <person name="Kronmiller B."/>
            <person name="Shen D."/>
            <person name="Strem M.D."/>
            <person name="Melnick R.L."/>
            <person name="Guiltinan M.J."/>
            <person name="Tyler B.M."/>
            <person name="Meinhardt L.W."/>
            <person name="Bailey B.A."/>
        </authorList>
    </citation>
    <scope>NUCLEOTIDE SEQUENCE [LARGE SCALE GENOMIC DNA]</scope>
    <source>
        <strain evidence="3">zdho120</strain>
    </source>
</reference>
<dbReference type="AlphaFoldDB" id="A0A225VND3"/>
<feature type="signal peptide" evidence="1">
    <location>
        <begin position="1"/>
        <end position="17"/>
    </location>
</feature>
<evidence type="ECO:0000256" key="1">
    <source>
        <dbReference type="SAM" id="SignalP"/>
    </source>
</evidence>
<dbReference type="Proteomes" id="UP000198211">
    <property type="component" value="Unassembled WGS sequence"/>
</dbReference>
<name>A0A225VND3_9STRA</name>
<keyword evidence="3" id="KW-1185">Reference proteome</keyword>
<comment type="caution">
    <text evidence="2">The sequence shown here is derived from an EMBL/GenBank/DDBJ whole genome shotgun (WGS) entry which is preliminary data.</text>
</comment>
<sequence>MFVSVVLVFVEVVPVEMLGLSVISIHVPVDVPDVVSDDPEQRALPHVPVEAVSIPEVPHVSVVSECPQTHGVSAESVPVLVPHVSVPVLVLHVSVPLHAIAMALVMHQAHLNWTILNLLPETKKEPSHR</sequence>
<feature type="chain" id="PRO_5012036425" evidence="1">
    <location>
        <begin position="18"/>
        <end position="129"/>
    </location>
</feature>
<protein>
    <submittedName>
        <fullName evidence="2">Uncharacterized protein</fullName>
    </submittedName>
</protein>
<proteinExistence type="predicted"/>
<organism evidence="2 3">
    <name type="scientific">Phytophthora megakarya</name>
    <dbReference type="NCBI Taxonomy" id="4795"/>
    <lineage>
        <taxon>Eukaryota</taxon>
        <taxon>Sar</taxon>
        <taxon>Stramenopiles</taxon>
        <taxon>Oomycota</taxon>
        <taxon>Peronosporomycetes</taxon>
        <taxon>Peronosporales</taxon>
        <taxon>Peronosporaceae</taxon>
        <taxon>Phytophthora</taxon>
    </lineage>
</organism>
<dbReference type="EMBL" id="NBNE01003796">
    <property type="protein sequence ID" value="OWZ06845.1"/>
    <property type="molecule type" value="Genomic_DNA"/>
</dbReference>
<gene>
    <name evidence="2" type="ORF">PHMEG_00020850</name>
</gene>